<evidence type="ECO:0000313" key="2">
    <source>
        <dbReference type="EMBL" id="THZ66020.1"/>
    </source>
</evidence>
<proteinExistence type="predicted"/>
<evidence type="ECO:0000313" key="3">
    <source>
        <dbReference type="Proteomes" id="UP000309734"/>
    </source>
</evidence>
<dbReference type="EMBL" id="QZBS01000372">
    <property type="protein sequence ID" value="THZ66020.1"/>
    <property type="molecule type" value="Genomic_DNA"/>
</dbReference>
<dbReference type="Proteomes" id="UP000309734">
    <property type="component" value="Unassembled WGS sequence"/>
</dbReference>
<gene>
    <name evidence="2" type="ORF">D6C85_08226</name>
</gene>
<protein>
    <submittedName>
        <fullName evidence="2">Uncharacterized protein</fullName>
    </submittedName>
</protein>
<accession>A0A4V4K5E3</accession>
<dbReference type="AlphaFoldDB" id="A0A4V4K5E3"/>
<sequence length="217" mass="23563">MADIYSETPVLLITTTIITTHDLDTGVIHNDTTVTGTFMGQQLFEDAFHQVIRPEPVVVRIPVVVRVPVPGHLGPWDAPHEPTAPAPRAPSPPRSPILFMHGMIRHPLSPAPTVNLAPVMSPSTSNNGPERRTTAEEAGTNFASPPGGWEFAPPIAYTHRPFPSSRRQPGNAEDEERVPRYLPPLPSSLVTALADLAVRQEAMVDEGEGEDADEDQE</sequence>
<feature type="region of interest" description="Disordered" evidence="1">
    <location>
        <begin position="121"/>
        <end position="185"/>
    </location>
</feature>
<feature type="compositionally biased region" description="Pro residues" evidence="1">
    <location>
        <begin position="82"/>
        <end position="95"/>
    </location>
</feature>
<reference evidence="2 3" key="1">
    <citation type="submission" date="2018-10" db="EMBL/GenBank/DDBJ databases">
        <title>Fifty Aureobasidium pullulans genomes reveal a recombining polyextremotolerant generalist.</title>
        <authorList>
            <person name="Gostincar C."/>
            <person name="Turk M."/>
            <person name="Zajc J."/>
            <person name="Gunde-Cimerman N."/>
        </authorList>
    </citation>
    <scope>NUCLEOTIDE SEQUENCE [LARGE SCALE GENOMIC DNA]</scope>
    <source>
        <strain evidence="2 3">EXF-3519</strain>
    </source>
</reference>
<feature type="region of interest" description="Disordered" evidence="1">
    <location>
        <begin position="74"/>
        <end position="96"/>
    </location>
</feature>
<evidence type="ECO:0000256" key="1">
    <source>
        <dbReference type="SAM" id="MobiDB-lite"/>
    </source>
</evidence>
<comment type="caution">
    <text evidence="2">The sequence shown here is derived from an EMBL/GenBank/DDBJ whole genome shotgun (WGS) entry which is preliminary data.</text>
</comment>
<organism evidence="2 3">
    <name type="scientific">Aureobasidium pullulans</name>
    <name type="common">Black yeast</name>
    <name type="synonym">Pullularia pullulans</name>
    <dbReference type="NCBI Taxonomy" id="5580"/>
    <lineage>
        <taxon>Eukaryota</taxon>
        <taxon>Fungi</taxon>
        <taxon>Dikarya</taxon>
        <taxon>Ascomycota</taxon>
        <taxon>Pezizomycotina</taxon>
        <taxon>Dothideomycetes</taxon>
        <taxon>Dothideomycetidae</taxon>
        <taxon>Dothideales</taxon>
        <taxon>Saccotheciaceae</taxon>
        <taxon>Aureobasidium</taxon>
    </lineage>
</organism>
<name>A0A4V4K5E3_AURPU</name>